<protein>
    <submittedName>
        <fullName evidence="2">HDIG domain protein</fullName>
    </submittedName>
</protein>
<dbReference type="PATRIC" id="fig|1127696.3.peg.311"/>
<reference evidence="2 3" key="1">
    <citation type="submission" date="2012-05" db="EMBL/GenBank/DDBJ databases">
        <authorList>
            <person name="Weinstock G."/>
            <person name="Sodergren E."/>
            <person name="Lobos E.A."/>
            <person name="Fulton L."/>
            <person name="Fulton R."/>
            <person name="Courtney L."/>
            <person name="Fronick C."/>
            <person name="O'Laughlin M."/>
            <person name="Godfrey J."/>
            <person name="Wilson R.M."/>
            <person name="Miner T."/>
            <person name="Farmer C."/>
            <person name="Delehaunty K."/>
            <person name="Cordes M."/>
            <person name="Minx P."/>
            <person name="Tomlinson C."/>
            <person name="Chen J."/>
            <person name="Wollam A."/>
            <person name="Pepin K.H."/>
            <person name="Bhonagiri V."/>
            <person name="Zhang X."/>
            <person name="Suruliraj S."/>
            <person name="Warren W."/>
            <person name="Mitreva M."/>
            <person name="Mardis E.R."/>
            <person name="Wilson R.K."/>
        </authorList>
    </citation>
    <scope>NUCLEOTIDE SEQUENCE [LARGE SCALE GENOMIC DNA]</scope>
    <source>
        <strain evidence="2 3">F0037</strain>
    </source>
</reference>
<dbReference type="eggNOG" id="COG2206">
    <property type="taxonomic scope" value="Bacteria"/>
</dbReference>
<dbReference type="InterPro" id="IPR006674">
    <property type="entry name" value="HD_domain"/>
</dbReference>
<dbReference type="EMBL" id="AMEQ01000012">
    <property type="protein sequence ID" value="EKY02627.1"/>
    <property type="molecule type" value="Genomic_DNA"/>
</dbReference>
<evidence type="ECO:0000259" key="1">
    <source>
        <dbReference type="Pfam" id="PF01966"/>
    </source>
</evidence>
<feature type="domain" description="HD" evidence="1">
    <location>
        <begin position="24"/>
        <end position="140"/>
    </location>
</feature>
<name>L1NHD9_9PORP</name>
<dbReference type="Gene3D" id="1.10.3210.10">
    <property type="entry name" value="Hypothetical protein af1432"/>
    <property type="match status" value="1"/>
</dbReference>
<proteinExistence type="predicted"/>
<dbReference type="NCBIfam" id="TIGR00277">
    <property type="entry name" value="HDIG"/>
    <property type="match status" value="1"/>
</dbReference>
<dbReference type="Proteomes" id="UP000010408">
    <property type="component" value="Unassembled WGS sequence"/>
</dbReference>
<dbReference type="Pfam" id="PF01966">
    <property type="entry name" value="HD"/>
    <property type="match status" value="1"/>
</dbReference>
<dbReference type="CDD" id="cd00077">
    <property type="entry name" value="HDc"/>
    <property type="match status" value="1"/>
</dbReference>
<comment type="caution">
    <text evidence="2">The sequence shown here is derived from an EMBL/GenBank/DDBJ whole genome shotgun (WGS) entry which is preliminary data.</text>
</comment>
<evidence type="ECO:0000313" key="3">
    <source>
        <dbReference type="Proteomes" id="UP000010408"/>
    </source>
</evidence>
<organism evidence="2 3">
    <name type="scientific">Porphyromonas catoniae F0037</name>
    <dbReference type="NCBI Taxonomy" id="1127696"/>
    <lineage>
        <taxon>Bacteria</taxon>
        <taxon>Pseudomonadati</taxon>
        <taxon>Bacteroidota</taxon>
        <taxon>Bacteroidia</taxon>
        <taxon>Bacteroidales</taxon>
        <taxon>Porphyromonadaceae</taxon>
        <taxon>Porphyromonas</taxon>
    </lineage>
</organism>
<dbReference type="STRING" id="1127696.HMPREF9134_00363"/>
<evidence type="ECO:0000313" key="2">
    <source>
        <dbReference type="EMBL" id="EKY02627.1"/>
    </source>
</evidence>
<dbReference type="HOGENOM" id="CLU_073842_0_1_10"/>
<dbReference type="PANTHER" id="PTHR35795:SF1">
    <property type="entry name" value="BIS(5'-NUCLEOSYL)-TETRAPHOSPHATASE, SYMMETRICAL"/>
    <property type="match status" value="1"/>
</dbReference>
<dbReference type="InterPro" id="IPR006675">
    <property type="entry name" value="HDIG_dom"/>
</dbReference>
<dbReference type="InterPro" id="IPR051094">
    <property type="entry name" value="Diverse_Catalytic_Enzymes"/>
</dbReference>
<dbReference type="PANTHER" id="PTHR35795">
    <property type="entry name" value="SLR1885 PROTEIN"/>
    <property type="match status" value="1"/>
</dbReference>
<dbReference type="RefSeq" id="WP_005468516.1">
    <property type="nucleotide sequence ID" value="NZ_KB291042.1"/>
</dbReference>
<accession>L1NHD9</accession>
<dbReference type="AlphaFoldDB" id="L1NHD9"/>
<gene>
    <name evidence="2" type="ORF">HMPREF9134_00363</name>
</gene>
<dbReference type="InterPro" id="IPR003607">
    <property type="entry name" value="HD/PDEase_dom"/>
</dbReference>
<sequence length="179" mass="20335">MNPLELIHRYYPEGSDIERVLRMHSEDVTGLALELADRHPEMELDRAFIAEAAMLHDIGIFKTNAPDIYCVGDAPYILHGYLGAELLRELGLPRHAFVAERHTGSGLTDEEIRMREIGLPPGIYTPQSLEEKLICYADKFYSKTKLGQRKSLEKVRSGFAKHGDDALRRFDALHELFGQ</sequence>
<dbReference type="SUPFAM" id="SSF109604">
    <property type="entry name" value="HD-domain/PDEase-like"/>
    <property type="match status" value="1"/>
</dbReference>